<dbReference type="HOGENOM" id="CLU_908157_0_0_7"/>
<sequence length="306" mass="33909">MITPSRPYRITAGFLLSAAGLSLVLYLSGLAATLRLGDSSARGFLLVPKLPMPLYIIMAVVVLACLSITFLNSFLRRRKPPDDMHQRRSEDIKAPWYARLITLIGMLSVPLLLFWLLRQGSPLREVLMQWRQELAALQANPLPPILQVDSPIAGYALFIVVLVIYGGIAALGIWVLFDGRFAVPDTYEGETEDVRRVRRAVTAGLRALHGHDDPRHAIIACYAQLEHLLEDYGMPANAALTPQEYMGTALRGIDVPEDAFAGLVALFEQARYSLHPLDEADKQAAAAYLETIKAHLEWESAIANRI</sequence>
<proteinExistence type="predicted"/>
<name>W4M577_9BACT</name>
<feature type="transmembrane region" description="Helical" evidence="1">
    <location>
        <begin position="54"/>
        <end position="75"/>
    </location>
</feature>
<dbReference type="InterPro" id="IPR025403">
    <property type="entry name" value="TgpA-like_C"/>
</dbReference>
<feature type="transmembrane region" description="Helical" evidence="1">
    <location>
        <begin position="96"/>
        <end position="117"/>
    </location>
</feature>
<keyword evidence="4" id="KW-1185">Reference proteome</keyword>
<gene>
    <name evidence="3" type="ORF">ETSY2_23485</name>
</gene>
<protein>
    <recommendedName>
        <fullName evidence="2">Protein-glutamine gamma-glutamyltransferase-like C-terminal domain-containing protein</fullName>
    </recommendedName>
</protein>
<dbReference type="Pfam" id="PF13559">
    <property type="entry name" value="DUF4129"/>
    <property type="match status" value="1"/>
</dbReference>
<keyword evidence="1" id="KW-1133">Transmembrane helix</keyword>
<dbReference type="EMBL" id="AZHX01000973">
    <property type="protein sequence ID" value="ETX05350.1"/>
    <property type="molecule type" value="Genomic_DNA"/>
</dbReference>
<organism evidence="3 4">
    <name type="scientific">Candidatus Entotheonella gemina</name>
    <dbReference type="NCBI Taxonomy" id="1429439"/>
    <lineage>
        <taxon>Bacteria</taxon>
        <taxon>Pseudomonadati</taxon>
        <taxon>Nitrospinota/Tectimicrobiota group</taxon>
        <taxon>Candidatus Tectimicrobiota</taxon>
        <taxon>Candidatus Entotheonellia</taxon>
        <taxon>Candidatus Entotheonellales</taxon>
        <taxon>Candidatus Entotheonellaceae</taxon>
        <taxon>Candidatus Entotheonella</taxon>
    </lineage>
</organism>
<keyword evidence="1" id="KW-0472">Membrane</keyword>
<dbReference type="AlphaFoldDB" id="W4M577"/>
<evidence type="ECO:0000313" key="4">
    <source>
        <dbReference type="Proteomes" id="UP000019140"/>
    </source>
</evidence>
<dbReference type="Proteomes" id="UP000019140">
    <property type="component" value="Unassembled WGS sequence"/>
</dbReference>
<accession>W4M577</accession>
<feature type="transmembrane region" description="Helical" evidence="1">
    <location>
        <begin position="152"/>
        <end position="177"/>
    </location>
</feature>
<feature type="domain" description="Protein-glutamine gamma-glutamyltransferase-like C-terminal" evidence="2">
    <location>
        <begin position="221"/>
        <end position="287"/>
    </location>
</feature>
<keyword evidence="1" id="KW-0812">Transmembrane</keyword>
<evidence type="ECO:0000256" key="1">
    <source>
        <dbReference type="SAM" id="Phobius"/>
    </source>
</evidence>
<evidence type="ECO:0000313" key="3">
    <source>
        <dbReference type="EMBL" id="ETX05350.1"/>
    </source>
</evidence>
<comment type="caution">
    <text evidence="3">The sequence shown here is derived from an EMBL/GenBank/DDBJ whole genome shotgun (WGS) entry which is preliminary data.</text>
</comment>
<feature type="transmembrane region" description="Helical" evidence="1">
    <location>
        <begin position="12"/>
        <end position="34"/>
    </location>
</feature>
<evidence type="ECO:0000259" key="2">
    <source>
        <dbReference type="Pfam" id="PF13559"/>
    </source>
</evidence>
<reference evidence="3 4" key="1">
    <citation type="journal article" date="2014" name="Nature">
        <title>An environmental bacterial taxon with a large and distinct metabolic repertoire.</title>
        <authorList>
            <person name="Wilson M.C."/>
            <person name="Mori T."/>
            <person name="Ruckert C."/>
            <person name="Uria A.R."/>
            <person name="Helf M.J."/>
            <person name="Takada K."/>
            <person name="Gernert C."/>
            <person name="Steffens U.A."/>
            <person name="Heycke N."/>
            <person name="Schmitt S."/>
            <person name="Rinke C."/>
            <person name="Helfrich E.J."/>
            <person name="Brachmann A.O."/>
            <person name="Gurgui C."/>
            <person name="Wakimoto T."/>
            <person name="Kracht M."/>
            <person name="Crusemann M."/>
            <person name="Hentschel U."/>
            <person name="Abe I."/>
            <person name="Matsunaga S."/>
            <person name="Kalinowski J."/>
            <person name="Takeyama H."/>
            <person name="Piel J."/>
        </authorList>
    </citation>
    <scope>NUCLEOTIDE SEQUENCE [LARGE SCALE GENOMIC DNA]</scope>
    <source>
        <strain evidence="4">TSY2</strain>
    </source>
</reference>